<accession>A0A8X6Q2T4</accession>
<protein>
    <submittedName>
        <fullName evidence="1">Uncharacterized protein</fullName>
    </submittedName>
</protein>
<name>A0A8X6Q2T4_NEPPI</name>
<dbReference type="Proteomes" id="UP000887013">
    <property type="component" value="Unassembled WGS sequence"/>
</dbReference>
<dbReference type="AlphaFoldDB" id="A0A8X6Q2T4"/>
<dbReference type="EMBL" id="BMAW01076728">
    <property type="protein sequence ID" value="GFU02791.1"/>
    <property type="molecule type" value="Genomic_DNA"/>
</dbReference>
<evidence type="ECO:0000313" key="2">
    <source>
        <dbReference type="Proteomes" id="UP000887013"/>
    </source>
</evidence>
<gene>
    <name evidence="1" type="ORF">NPIL_217721</name>
</gene>
<proteinExistence type="predicted"/>
<organism evidence="1 2">
    <name type="scientific">Nephila pilipes</name>
    <name type="common">Giant wood spider</name>
    <name type="synonym">Nephila maculata</name>
    <dbReference type="NCBI Taxonomy" id="299642"/>
    <lineage>
        <taxon>Eukaryota</taxon>
        <taxon>Metazoa</taxon>
        <taxon>Ecdysozoa</taxon>
        <taxon>Arthropoda</taxon>
        <taxon>Chelicerata</taxon>
        <taxon>Arachnida</taxon>
        <taxon>Araneae</taxon>
        <taxon>Araneomorphae</taxon>
        <taxon>Entelegynae</taxon>
        <taxon>Araneoidea</taxon>
        <taxon>Nephilidae</taxon>
        <taxon>Nephila</taxon>
    </lineage>
</organism>
<evidence type="ECO:0000313" key="1">
    <source>
        <dbReference type="EMBL" id="GFU02791.1"/>
    </source>
</evidence>
<comment type="caution">
    <text evidence="1">The sequence shown here is derived from an EMBL/GenBank/DDBJ whole genome shotgun (WGS) entry which is preliminary data.</text>
</comment>
<keyword evidence="2" id="KW-1185">Reference proteome</keyword>
<reference evidence="1" key="1">
    <citation type="submission" date="2020-08" db="EMBL/GenBank/DDBJ databases">
        <title>Multicomponent nature underlies the extraordinary mechanical properties of spider dragline silk.</title>
        <authorList>
            <person name="Kono N."/>
            <person name="Nakamura H."/>
            <person name="Mori M."/>
            <person name="Yoshida Y."/>
            <person name="Ohtoshi R."/>
            <person name="Malay A.D."/>
            <person name="Moran D.A.P."/>
            <person name="Tomita M."/>
            <person name="Numata K."/>
            <person name="Arakawa K."/>
        </authorList>
    </citation>
    <scope>NUCLEOTIDE SEQUENCE</scope>
</reference>
<sequence>MDFTCFSRLTDVSLKESKQNRLTEMLPSTWSMSSPLSHSATLPTMSPIVSARNYDVCDHRSKYVGLN</sequence>